<evidence type="ECO:0000313" key="1">
    <source>
        <dbReference type="EMBL" id="WOI34802.1"/>
    </source>
</evidence>
<reference evidence="1 2" key="1">
    <citation type="submission" date="2023-10" db="EMBL/GenBank/DDBJ databases">
        <title>Eight complete genome sequences of bacteria isolated from laboratory stock of Giant Kelp gametophytes.</title>
        <authorList>
            <person name="Tolentino B."/>
            <person name="Nuzhdin S."/>
        </authorList>
    </citation>
    <scope>NUCLEOTIDE SEQUENCE [LARGE SCALE GENOMIC DNA]</scope>
    <source>
        <strain evidence="1 2">LC.270.F.C4</strain>
    </source>
</reference>
<accession>A0ABZ0HMN8</accession>
<protein>
    <submittedName>
        <fullName evidence="1">Uncharacterized protein</fullName>
    </submittedName>
</protein>
<name>A0ABZ0HMN8_TRISK</name>
<gene>
    <name evidence="1" type="ORF">R1T40_08760</name>
</gene>
<keyword evidence="2" id="KW-1185">Reference proteome</keyword>
<proteinExistence type="predicted"/>
<evidence type="ECO:0000313" key="2">
    <source>
        <dbReference type="Proteomes" id="UP001302666"/>
    </source>
</evidence>
<organism evidence="1 2">
    <name type="scientific">Tritonibacter scottomollicae</name>
    <name type="common">Epibacterium scottomollicae</name>
    <dbReference type="NCBI Taxonomy" id="483013"/>
    <lineage>
        <taxon>Bacteria</taxon>
        <taxon>Pseudomonadati</taxon>
        <taxon>Pseudomonadota</taxon>
        <taxon>Alphaproteobacteria</taxon>
        <taxon>Rhodobacterales</taxon>
        <taxon>Paracoccaceae</taxon>
        <taxon>Tritonibacter</taxon>
    </lineage>
</organism>
<sequence>MFVATEASAFGAGLAATGFRAAGFADGAGADLTGAGFAAAAVADAAPLAEDVFAAGAAFRTPDFVALALLRAGALRGAAGFFGLGFVVAGAVTSAGAVWDGAASVAEACLEDCVAAGADTALVTVESEPGSPLIHSCCIFSNACVRCNCRCGASAVRAAMDRSIFICRPSA</sequence>
<dbReference type="EMBL" id="CP136704">
    <property type="protein sequence ID" value="WOI34802.1"/>
    <property type="molecule type" value="Genomic_DNA"/>
</dbReference>
<dbReference type="Proteomes" id="UP001302666">
    <property type="component" value="Chromosome"/>
</dbReference>